<dbReference type="EMBL" id="JACGWJ010000002">
    <property type="protein sequence ID" value="KAL0434901.1"/>
    <property type="molecule type" value="Genomic_DNA"/>
</dbReference>
<sequence length="65" mass="7442">MEGDDNSSRVDLNWVDFFIHIHDLPLNRMTGEMAEFIGNQIGQFRDVDLTTVVGLGVLRFAFKWG</sequence>
<comment type="caution">
    <text evidence="1">The sequence shown here is derived from an EMBL/GenBank/DDBJ whole genome shotgun (WGS) entry which is preliminary data.</text>
</comment>
<reference evidence="1" key="1">
    <citation type="submission" date="2020-06" db="EMBL/GenBank/DDBJ databases">
        <authorList>
            <person name="Li T."/>
            <person name="Hu X."/>
            <person name="Zhang T."/>
            <person name="Song X."/>
            <person name="Zhang H."/>
            <person name="Dai N."/>
            <person name="Sheng W."/>
            <person name="Hou X."/>
            <person name="Wei L."/>
        </authorList>
    </citation>
    <scope>NUCLEOTIDE SEQUENCE</scope>
    <source>
        <strain evidence="1">G02</strain>
        <tissue evidence="1">Leaf</tissue>
    </source>
</reference>
<protein>
    <submittedName>
        <fullName evidence="1">Uncharacterized protein</fullName>
    </submittedName>
</protein>
<organism evidence="1">
    <name type="scientific">Sesamum radiatum</name>
    <name type="common">Black benniseed</name>
    <dbReference type="NCBI Taxonomy" id="300843"/>
    <lineage>
        <taxon>Eukaryota</taxon>
        <taxon>Viridiplantae</taxon>
        <taxon>Streptophyta</taxon>
        <taxon>Embryophyta</taxon>
        <taxon>Tracheophyta</taxon>
        <taxon>Spermatophyta</taxon>
        <taxon>Magnoliopsida</taxon>
        <taxon>eudicotyledons</taxon>
        <taxon>Gunneridae</taxon>
        <taxon>Pentapetalae</taxon>
        <taxon>asterids</taxon>
        <taxon>lamiids</taxon>
        <taxon>Lamiales</taxon>
        <taxon>Pedaliaceae</taxon>
        <taxon>Sesamum</taxon>
    </lineage>
</organism>
<name>A0AAW2W0X4_SESRA</name>
<gene>
    <name evidence="1" type="ORF">Sradi_0198000</name>
</gene>
<dbReference type="AlphaFoldDB" id="A0AAW2W0X4"/>
<evidence type="ECO:0000313" key="1">
    <source>
        <dbReference type="EMBL" id="KAL0434901.1"/>
    </source>
</evidence>
<reference evidence="1" key="2">
    <citation type="journal article" date="2024" name="Plant">
        <title>Genomic evolution and insights into agronomic trait innovations of Sesamum species.</title>
        <authorList>
            <person name="Miao H."/>
            <person name="Wang L."/>
            <person name="Qu L."/>
            <person name="Liu H."/>
            <person name="Sun Y."/>
            <person name="Le M."/>
            <person name="Wang Q."/>
            <person name="Wei S."/>
            <person name="Zheng Y."/>
            <person name="Lin W."/>
            <person name="Duan Y."/>
            <person name="Cao H."/>
            <person name="Xiong S."/>
            <person name="Wang X."/>
            <person name="Wei L."/>
            <person name="Li C."/>
            <person name="Ma Q."/>
            <person name="Ju M."/>
            <person name="Zhao R."/>
            <person name="Li G."/>
            <person name="Mu C."/>
            <person name="Tian Q."/>
            <person name="Mei H."/>
            <person name="Zhang T."/>
            <person name="Gao T."/>
            <person name="Zhang H."/>
        </authorList>
    </citation>
    <scope>NUCLEOTIDE SEQUENCE</scope>
    <source>
        <strain evidence="1">G02</strain>
    </source>
</reference>
<proteinExistence type="predicted"/>
<accession>A0AAW2W0X4</accession>